<dbReference type="AlphaFoldDB" id="A0A5B7KD67"/>
<gene>
    <name evidence="1" type="ORF">E2C01_100375</name>
</gene>
<proteinExistence type="predicted"/>
<sequence length="87" mass="10131">MMIENFRPNLLRAVKALGAAWGKEVAVRSGLRPKAGNCPQRYRGNSHRYSENSHRYRGNSHCYRGNSHRYCGNSRRYRENSGRYRGN</sequence>
<protein>
    <submittedName>
        <fullName evidence="1">Uncharacterized protein</fullName>
    </submittedName>
</protein>
<dbReference type="Proteomes" id="UP000324222">
    <property type="component" value="Unassembled WGS sequence"/>
</dbReference>
<reference evidence="1 2" key="1">
    <citation type="submission" date="2019-05" db="EMBL/GenBank/DDBJ databases">
        <title>Another draft genome of Portunus trituberculatus and its Hox gene families provides insights of decapod evolution.</title>
        <authorList>
            <person name="Jeong J.-H."/>
            <person name="Song I."/>
            <person name="Kim S."/>
            <person name="Choi T."/>
            <person name="Kim D."/>
            <person name="Ryu S."/>
            <person name="Kim W."/>
        </authorList>
    </citation>
    <scope>NUCLEOTIDE SEQUENCE [LARGE SCALE GENOMIC DNA]</scope>
    <source>
        <tissue evidence="1">Muscle</tissue>
    </source>
</reference>
<dbReference type="EMBL" id="VSRR010142224">
    <property type="protein sequence ID" value="MPD04674.1"/>
    <property type="molecule type" value="Genomic_DNA"/>
</dbReference>
<accession>A0A5B7KD67</accession>
<keyword evidence="2" id="KW-1185">Reference proteome</keyword>
<evidence type="ECO:0000313" key="2">
    <source>
        <dbReference type="Proteomes" id="UP000324222"/>
    </source>
</evidence>
<comment type="caution">
    <text evidence="1">The sequence shown here is derived from an EMBL/GenBank/DDBJ whole genome shotgun (WGS) entry which is preliminary data.</text>
</comment>
<name>A0A5B7KD67_PORTR</name>
<organism evidence="1 2">
    <name type="scientific">Portunus trituberculatus</name>
    <name type="common">Swimming crab</name>
    <name type="synonym">Neptunus trituberculatus</name>
    <dbReference type="NCBI Taxonomy" id="210409"/>
    <lineage>
        <taxon>Eukaryota</taxon>
        <taxon>Metazoa</taxon>
        <taxon>Ecdysozoa</taxon>
        <taxon>Arthropoda</taxon>
        <taxon>Crustacea</taxon>
        <taxon>Multicrustacea</taxon>
        <taxon>Malacostraca</taxon>
        <taxon>Eumalacostraca</taxon>
        <taxon>Eucarida</taxon>
        <taxon>Decapoda</taxon>
        <taxon>Pleocyemata</taxon>
        <taxon>Brachyura</taxon>
        <taxon>Eubrachyura</taxon>
        <taxon>Portunoidea</taxon>
        <taxon>Portunidae</taxon>
        <taxon>Portuninae</taxon>
        <taxon>Portunus</taxon>
    </lineage>
</organism>
<evidence type="ECO:0000313" key="1">
    <source>
        <dbReference type="EMBL" id="MPD04674.1"/>
    </source>
</evidence>